<name>A0A4C1THR9_EUMVA</name>
<reference evidence="1 2" key="1">
    <citation type="journal article" date="2019" name="Commun. Biol.">
        <title>The bagworm genome reveals a unique fibroin gene that provides high tensile strength.</title>
        <authorList>
            <person name="Kono N."/>
            <person name="Nakamura H."/>
            <person name="Ohtoshi R."/>
            <person name="Tomita M."/>
            <person name="Numata K."/>
            <person name="Arakawa K."/>
        </authorList>
    </citation>
    <scope>NUCLEOTIDE SEQUENCE [LARGE SCALE GENOMIC DNA]</scope>
</reference>
<evidence type="ECO:0000313" key="1">
    <source>
        <dbReference type="EMBL" id="GBP12831.1"/>
    </source>
</evidence>
<sequence>MKTIALGNPQRHAMAQRGEPSCVYLELKRKKKLWELITLQCDDEIWHSELFTTPLSSHNLPQSIFQVALKPGAVWELLTLIVHNAGKLSGSDRSLNSLINSHMRRIRTHGFLVRK</sequence>
<dbReference type="EMBL" id="BGZK01000053">
    <property type="protein sequence ID" value="GBP12831.1"/>
    <property type="molecule type" value="Genomic_DNA"/>
</dbReference>
<evidence type="ECO:0000313" key="2">
    <source>
        <dbReference type="Proteomes" id="UP000299102"/>
    </source>
</evidence>
<proteinExistence type="predicted"/>
<keyword evidence="2" id="KW-1185">Reference proteome</keyword>
<organism evidence="1 2">
    <name type="scientific">Eumeta variegata</name>
    <name type="common">Bagworm moth</name>
    <name type="synonym">Eumeta japonica</name>
    <dbReference type="NCBI Taxonomy" id="151549"/>
    <lineage>
        <taxon>Eukaryota</taxon>
        <taxon>Metazoa</taxon>
        <taxon>Ecdysozoa</taxon>
        <taxon>Arthropoda</taxon>
        <taxon>Hexapoda</taxon>
        <taxon>Insecta</taxon>
        <taxon>Pterygota</taxon>
        <taxon>Neoptera</taxon>
        <taxon>Endopterygota</taxon>
        <taxon>Lepidoptera</taxon>
        <taxon>Glossata</taxon>
        <taxon>Ditrysia</taxon>
        <taxon>Tineoidea</taxon>
        <taxon>Psychidae</taxon>
        <taxon>Oiketicinae</taxon>
        <taxon>Eumeta</taxon>
    </lineage>
</organism>
<gene>
    <name evidence="1" type="ORF">EVAR_6147_1</name>
</gene>
<dbReference type="Proteomes" id="UP000299102">
    <property type="component" value="Unassembled WGS sequence"/>
</dbReference>
<protein>
    <submittedName>
        <fullName evidence="1">Uncharacterized protein</fullName>
    </submittedName>
</protein>
<accession>A0A4C1THR9</accession>
<dbReference type="AlphaFoldDB" id="A0A4C1THR9"/>
<comment type="caution">
    <text evidence="1">The sequence shown here is derived from an EMBL/GenBank/DDBJ whole genome shotgun (WGS) entry which is preliminary data.</text>
</comment>